<feature type="compositionally biased region" description="Gly residues" evidence="1">
    <location>
        <begin position="46"/>
        <end position="56"/>
    </location>
</feature>
<dbReference type="Proteomes" id="UP001296993">
    <property type="component" value="Unassembled WGS sequence"/>
</dbReference>
<accession>A0ABS4XCB5</accession>
<organism evidence="3 4">
    <name type="scientific">Paeniglutamicibacter kerguelensis</name>
    <dbReference type="NCBI Taxonomy" id="254788"/>
    <lineage>
        <taxon>Bacteria</taxon>
        <taxon>Bacillati</taxon>
        <taxon>Actinomycetota</taxon>
        <taxon>Actinomycetes</taxon>
        <taxon>Micrococcales</taxon>
        <taxon>Micrococcaceae</taxon>
        <taxon>Paeniglutamicibacter</taxon>
    </lineage>
</organism>
<evidence type="ECO:0000256" key="2">
    <source>
        <dbReference type="SAM" id="Phobius"/>
    </source>
</evidence>
<feature type="transmembrane region" description="Helical" evidence="2">
    <location>
        <begin position="126"/>
        <end position="144"/>
    </location>
</feature>
<dbReference type="RefSeq" id="WP_209996136.1">
    <property type="nucleotide sequence ID" value="NZ_BAAAJY010000015.1"/>
</dbReference>
<feature type="region of interest" description="Disordered" evidence="1">
    <location>
        <begin position="1"/>
        <end position="91"/>
    </location>
</feature>
<proteinExistence type="predicted"/>
<keyword evidence="2" id="KW-1133">Transmembrane helix</keyword>
<evidence type="ECO:0000313" key="3">
    <source>
        <dbReference type="EMBL" id="MBP2385329.1"/>
    </source>
</evidence>
<feature type="compositionally biased region" description="Acidic residues" evidence="1">
    <location>
        <begin position="76"/>
        <end position="85"/>
    </location>
</feature>
<keyword evidence="2" id="KW-0812">Transmembrane</keyword>
<name>A0ABS4XCB5_9MICC</name>
<gene>
    <name evidence="3" type="ORF">JOF47_000840</name>
</gene>
<evidence type="ECO:0000256" key="1">
    <source>
        <dbReference type="SAM" id="MobiDB-lite"/>
    </source>
</evidence>
<comment type="caution">
    <text evidence="3">The sequence shown here is derived from an EMBL/GenBank/DDBJ whole genome shotgun (WGS) entry which is preliminary data.</text>
</comment>
<dbReference type="EMBL" id="JAGIOF010000001">
    <property type="protein sequence ID" value="MBP2385329.1"/>
    <property type="molecule type" value="Genomic_DNA"/>
</dbReference>
<keyword evidence="2" id="KW-0472">Membrane</keyword>
<sequence length="159" mass="16612">MTNPFHEPASPGDSDDAVWEDLVRRLEADPAAGPELPGEQASGADAGTGAGTGGTGRVDPTLFQMHPALGGPRDYEADDDDEGFVPEEPPALGSGNPLLTLAWTAAAGAPLMLLVLAIFWRRAPMPLWIGLCVVALAAGGFLFARLPRFRHEGDDGARV</sequence>
<feature type="transmembrane region" description="Helical" evidence="2">
    <location>
        <begin position="98"/>
        <end position="120"/>
    </location>
</feature>
<evidence type="ECO:0000313" key="4">
    <source>
        <dbReference type="Proteomes" id="UP001296993"/>
    </source>
</evidence>
<keyword evidence="4" id="KW-1185">Reference proteome</keyword>
<protein>
    <submittedName>
        <fullName evidence="3">Uncharacterized protein</fullName>
    </submittedName>
</protein>
<reference evidence="3 4" key="1">
    <citation type="submission" date="2021-03" db="EMBL/GenBank/DDBJ databases">
        <title>Sequencing the genomes of 1000 actinobacteria strains.</title>
        <authorList>
            <person name="Klenk H.-P."/>
        </authorList>
    </citation>
    <scope>NUCLEOTIDE SEQUENCE [LARGE SCALE GENOMIC DNA]</scope>
    <source>
        <strain evidence="3 4">DSM 15797</strain>
    </source>
</reference>